<dbReference type="GO" id="GO:0005929">
    <property type="term" value="C:cilium"/>
    <property type="evidence" value="ECO:0007669"/>
    <property type="project" value="UniProtKB-SubCell"/>
</dbReference>
<evidence type="ECO:0000313" key="12">
    <source>
        <dbReference type="Ensembl" id="ENSCHIP00010020351.1"/>
    </source>
</evidence>
<dbReference type="InterPro" id="IPR026771">
    <property type="entry name" value="Tmem218"/>
</dbReference>
<dbReference type="PANTHER" id="PTHR31622">
    <property type="entry name" value="TRANSMEMBRANE PROTEIN 218"/>
    <property type="match status" value="1"/>
</dbReference>
<organism evidence="12">
    <name type="scientific">Capra hircus</name>
    <name type="common">Goat</name>
    <dbReference type="NCBI Taxonomy" id="9925"/>
    <lineage>
        <taxon>Eukaryota</taxon>
        <taxon>Metazoa</taxon>
        <taxon>Chordata</taxon>
        <taxon>Craniata</taxon>
        <taxon>Vertebrata</taxon>
        <taxon>Euteleostomi</taxon>
        <taxon>Mammalia</taxon>
        <taxon>Eutheria</taxon>
        <taxon>Laurasiatheria</taxon>
        <taxon>Artiodactyla</taxon>
        <taxon>Ruminantia</taxon>
        <taxon>Pecora</taxon>
        <taxon>Bovidae</taxon>
        <taxon>Caprinae</taxon>
        <taxon>Capra</taxon>
    </lineage>
</organism>
<feature type="transmembrane region" description="Helical" evidence="10">
    <location>
        <begin position="78"/>
        <end position="102"/>
    </location>
</feature>
<gene>
    <name evidence="12" type="primary">TMEM218</name>
</gene>
<comment type="subcellular location">
    <subcellularLocation>
        <location evidence="2">Cell projection</location>
        <location evidence="2">Cilium</location>
    </subcellularLocation>
    <subcellularLocation>
        <location evidence="3">Membrane</location>
        <topology evidence="3">Multi-pass membrane protein</topology>
    </subcellularLocation>
</comment>
<comment type="similarity">
    <text evidence="4">Belongs to the TMEM218 family.</text>
</comment>
<dbReference type="PANTHER" id="PTHR31622:SF1">
    <property type="entry name" value="TRANSMEMBRANE PROTEIN 218"/>
    <property type="match status" value="1"/>
</dbReference>
<evidence type="ECO:0000256" key="9">
    <source>
        <dbReference type="ARBA" id="ARBA00023273"/>
    </source>
</evidence>
<dbReference type="Ensembl" id="ENSCHIT00010028623.1">
    <property type="protein sequence ID" value="ENSCHIP00010020351.1"/>
    <property type="gene ID" value="ENSCHIG00010015012.1"/>
</dbReference>
<comment type="function">
    <text evidence="1">May be involved in ciliary biogenesis or function.</text>
</comment>
<accession>A0A8C2PHM2</accession>
<proteinExistence type="inferred from homology"/>
<keyword evidence="8 10" id="KW-0472">Membrane</keyword>
<feature type="transmembrane region" description="Helical" evidence="10">
    <location>
        <begin position="114"/>
        <end position="134"/>
    </location>
</feature>
<evidence type="ECO:0000256" key="6">
    <source>
        <dbReference type="ARBA" id="ARBA00022692"/>
    </source>
</evidence>
<keyword evidence="9" id="KW-0966">Cell projection</keyword>
<evidence type="ECO:0000256" key="7">
    <source>
        <dbReference type="ARBA" id="ARBA00022989"/>
    </source>
</evidence>
<sequence>MLLKCHTGRLQPGFLGSSKLQPTAVVWSPETAAGVCVQGSVSRGGGNPGAPRSAAAPLTAGPACRTVPSAVPRMAGTVLGVGPGVFILALLWVLVLLLCALLSRASGAARFSAVFVFLGALIITAVLLLFPRASDAPAPEVEIKIVDAFFIGRYVLLAFLTAAFLGSLFLVLIHHILEPIYAKPLRSY</sequence>
<dbReference type="InterPro" id="IPR057973">
    <property type="entry name" value="TMEM218_N"/>
</dbReference>
<reference evidence="12" key="1">
    <citation type="submission" date="2019-03" db="EMBL/GenBank/DDBJ databases">
        <title>Genome sequencing and reference-guided assembly of Black Bengal Goat (Capra hircus).</title>
        <authorList>
            <person name="Siddiki A.Z."/>
            <person name="Baten A."/>
            <person name="Billah M."/>
            <person name="Alam M.A.U."/>
            <person name="Shawrob K.S.M."/>
            <person name="Saha S."/>
            <person name="Chowdhury M."/>
            <person name="Rahman A.H."/>
            <person name="Stear M."/>
            <person name="Miah G."/>
            <person name="Das G.B."/>
            <person name="Hossain M.M."/>
            <person name="Kumkum M."/>
            <person name="Islam M.S."/>
            <person name="Mollah A.M."/>
            <person name="Ahsan A."/>
            <person name="Tusar F."/>
            <person name="Khan M.K.I."/>
        </authorList>
    </citation>
    <scope>NUCLEOTIDE SEQUENCE [LARGE SCALE GENOMIC DNA]</scope>
</reference>
<keyword evidence="7 10" id="KW-1133">Transmembrane helix</keyword>
<evidence type="ECO:0000256" key="2">
    <source>
        <dbReference type="ARBA" id="ARBA00004138"/>
    </source>
</evidence>
<dbReference type="Pfam" id="PF25810">
    <property type="entry name" value="TMEM218_N"/>
    <property type="match status" value="1"/>
</dbReference>
<evidence type="ECO:0000256" key="1">
    <source>
        <dbReference type="ARBA" id="ARBA00003173"/>
    </source>
</evidence>
<evidence type="ECO:0000256" key="4">
    <source>
        <dbReference type="ARBA" id="ARBA00010775"/>
    </source>
</evidence>
<evidence type="ECO:0000259" key="11">
    <source>
        <dbReference type="Pfam" id="PF25810"/>
    </source>
</evidence>
<evidence type="ECO:0000256" key="3">
    <source>
        <dbReference type="ARBA" id="ARBA00004141"/>
    </source>
</evidence>
<evidence type="ECO:0000256" key="5">
    <source>
        <dbReference type="ARBA" id="ARBA00015054"/>
    </source>
</evidence>
<name>A0A8C2PHM2_CAPHI</name>
<feature type="transmembrane region" description="Helical" evidence="10">
    <location>
        <begin position="154"/>
        <end position="177"/>
    </location>
</feature>
<evidence type="ECO:0000256" key="10">
    <source>
        <dbReference type="SAM" id="Phobius"/>
    </source>
</evidence>
<dbReference type="AlphaFoldDB" id="A0A8C2PHM2"/>
<dbReference type="GO" id="GO:0016020">
    <property type="term" value="C:membrane"/>
    <property type="evidence" value="ECO:0007669"/>
    <property type="project" value="UniProtKB-SubCell"/>
</dbReference>
<evidence type="ECO:0000256" key="8">
    <source>
        <dbReference type="ARBA" id="ARBA00023136"/>
    </source>
</evidence>
<reference evidence="12" key="2">
    <citation type="submission" date="2025-08" db="UniProtKB">
        <authorList>
            <consortium name="Ensembl"/>
        </authorList>
    </citation>
    <scope>IDENTIFICATION</scope>
</reference>
<keyword evidence="6 10" id="KW-0812">Transmembrane</keyword>
<protein>
    <recommendedName>
        <fullName evidence="5">Transmembrane protein 218</fullName>
    </recommendedName>
</protein>
<feature type="domain" description="Transmembrane protein 218 N-terminal" evidence="11">
    <location>
        <begin position="74"/>
        <end position="133"/>
    </location>
</feature>